<keyword evidence="3" id="KW-0964">Secreted</keyword>
<gene>
    <name evidence="11" type="primary">LOC116955900</name>
</gene>
<evidence type="ECO:0000259" key="9">
    <source>
        <dbReference type="Pfam" id="PF15711"/>
    </source>
</evidence>
<evidence type="ECO:0000256" key="8">
    <source>
        <dbReference type="SAM" id="Phobius"/>
    </source>
</evidence>
<evidence type="ECO:0000313" key="11">
    <source>
        <dbReference type="RefSeq" id="XP_032833132.1"/>
    </source>
</evidence>
<reference evidence="11" key="1">
    <citation type="submission" date="2025-08" db="UniProtKB">
        <authorList>
            <consortium name="RefSeq"/>
        </authorList>
    </citation>
    <scope>IDENTIFICATION</scope>
    <source>
        <tissue evidence="11">Sperm</tissue>
    </source>
</reference>
<keyword evidence="4" id="KW-0732">Signal</keyword>
<keyword evidence="8" id="KW-0812">Transmembrane</keyword>
<dbReference type="GO" id="GO:0005576">
    <property type="term" value="C:extracellular region"/>
    <property type="evidence" value="ECO:0007669"/>
    <property type="project" value="UniProtKB-SubCell"/>
</dbReference>
<comment type="similarity">
    <text evidence="2">Belongs to the FAM3 family.</text>
</comment>
<protein>
    <submittedName>
        <fullName evidence="11">Protein FAM3C-like isoform X1</fullName>
    </submittedName>
</protein>
<name>A0AAJ7UE52_PETMA</name>
<keyword evidence="8" id="KW-0472">Membrane</keyword>
<dbReference type="PROSITE" id="PS52031">
    <property type="entry name" value="GG_LECTIN"/>
    <property type="match status" value="1"/>
</dbReference>
<keyword evidence="8" id="KW-1133">Transmembrane helix</keyword>
<accession>A0AAJ7UE52</accession>
<dbReference type="Pfam" id="PF15711">
    <property type="entry name" value="ILEI"/>
    <property type="match status" value="1"/>
</dbReference>
<keyword evidence="6" id="KW-1015">Disulfide bond</keyword>
<dbReference type="InterPro" id="IPR039477">
    <property type="entry name" value="ILEI/PANDER_dom"/>
</dbReference>
<feature type="region of interest" description="Disordered" evidence="7">
    <location>
        <begin position="1"/>
        <end position="38"/>
    </location>
</feature>
<feature type="transmembrane region" description="Helical" evidence="8">
    <location>
        <begin position="77"/>
        <end position="99"/>
    </location>
</feature>
<feature type="domain" description="ILEI/PANDER" evidence="9">
    <location>
        <begin position="178"/>
        <end position="266"/>
    </location>
</feature>
<keyword evidence="5" id="KW-0430">Lectin</keyword>
<keyword evidence="10" id="KW-1185">Reference proteome</keyword>
<dbReference type="InterPro" id="IPR039220">
    <property type="entry name" value="FAM3"/>
</dbReference>
<evidence type="ECO:0000256" key="5">
    <source>
        <dbReference type="ARBA" id="ARBA00022734"/>
    </source>
</evidence>
<dbReference type="PANTHER" id="PTHR14592">
    <property type="entry name" value="UNCHARACTERIZED FAM3"/>
    <property type="match status" value="1"/>
</dbReference>
<dbReference type="AlphaFoldDB" id="A0AAJ7UE52"/>
<feature type="compositionally biased region" description="Basic and acidic residues" evidence="7">
    <location>
        <begin position="17"/>
        <end position="29"/>
    </location>
</feature>
<proteinExistence type="inferred from homology"/>
<comment type="subcellular location">
    <subcellularLocation>
        <location evidence="1">Secreted</location>
    </subcellularLocation>
</comment>
<evidence type="ECO:0000256" key="1">
    <source>
        <dbReference type="ARBA" id="ARBA00004613"/>
    </source>
</evidence>
<evidence type="ECO:0000256" key="3">
    <source>
        <dbReference type="ARBA" id="ARBA00022525"/>
    </source>
</evidence>
<evidence type="ECO:0000256" key="7">
    <source>
        <dbReference type="SAM" id="MobiDB-lite"/>
    </source>
</evidence>
<dbReference type="Proteomes" id="UP001318040">
    <property type="component" value="Chromosome 62"/>
</dbReference>
<organism evidence="10 11">
    <name type="scientific">Petromyzon marinus</name>
    <name type="common">Sea lamprey</name>
    <dbReference type="NCBI Taxonomy" id="7757"/>
    <lineage>
        <taxon>Eukaryota</taxon>
        <taxon>Metazoa</taxon>
        <taxon>Chordata</taxon>
        <taxon>Craniata</taxon>
        <taxon>Vertebrata</taxon>
        <taxon>Cyclostomata</taxon>
        <taxon>Hyperoartia</taxon>
        <taxon>Petromyzontiformes</taxon>
        <taxon>Petromyzontidae</taxon>
        <taxon>Petromyzon</taxon>
    </lineage>
</organism>
<sequence>MWRNRLVHLSPPQHAEAISRRDEASRAGDSRSSPRPPVLPDAGTKWNWSARLRIFIYLFLAMSLLTKGTCVGAACRVALVVCCCSLAWLLGATLAHMLANASEHGEMRYLAQLRGEMRYSGQLRAPPRPSHNRCGLMSQCSRSEFAFSVFSGAGTDHYPRVCLDDRMIMSRNRNNVGRGINIVGINSVTGEVTDSRVFDMWGHDCADEVVQYLESVTDGTILFMASHDEASTYTNEKVRAALGQLGSTKINELRFRDSWVLVTAKGYSLGRTYEQIVHKDEAVHHVGDWPMEAQTEGCLSHRT</sequence>
<dbReference type="KEGG" id="pmrn:116955900"/>
<evidence type="ECO:0000256" key="6">
    <source>
        <dbReference type="ARBA" id="ARBA00023157"/>
    </source>
</evidence>
<dbReference type="RefSeq" id="XP_032833132.1">
    <property type="nucleotide sequence ID" value="XM_032977241.1"/>
</dbReference>
<evidence type="ECO:0000256" key="4">
    <source>
        <dbReference type="ARBA" id="ARBA00022729"/>
    </source>
</evidence>
<evidence type="ECO:0000313" key="10">
    <source>
        <dbReference type="Proteomes" id="UP001318040"/>
    </source>
</evidence>
<evidence type="ECO:0000256" key="2">
    <source>
        <dbReference type="ARBA" id="ARBA00010905"/>
    </source>
</evidence>
<dbReference type="GO" id="GO:0030246">
    <property type="term" value="F:carbohydrate binding"/>
    <property type="evidence" value="ECO:0007669"/>
    <property type="project" value="UniProtKB-KW"/>
</dbReference>